<protein>
    <submittedName>
        <fullName evidence="1">Uncharacterized protein</fullName>
    </submittedName>
</protein>
<comment type="caution">
    <text evidence="1">The sequence shown here is derived from an EMBL/GenBank/DDBJ whole genome shotgun (WGS) entry which is preliminary data.</text>
</comment>
<dbReference type="AlphaFoldDB" id="A0A5B6VYR5"/>
<proteinExistence type="predicted"/>
<gene>
    <name evidence="1" type="ORF">EPI10_024312</name>
</gene>
<dbReference type="Proteomes" id="UP000325315">
    <property type="component" value="Unassembled WGS sequence"/>
</dbReference>
<evidence type="ECO:0000313" key="2">
    <source>
        <dbReference type="Proteomes" id="UP000325315"/>
    </source>
</evidence>
<reference evidence="1" key="1">
    <citation type="submission" date="2019-08" db="EMBL/GenBank/DDBJ databases">
        <authorList>
            <person name="Liu F."/>
        </authorList>
    </citation>
    <scope>NUCLEOTIDE SEQUENCE [LARGE SCALE GENOMIC DNA]</scope>
    <source>
        <strain evidence="1">PA1801</strain>
        <tissue evidence="1">Leaf</tissue>
    </source>
</reference>
<sequence>MISWSDYQYRSTVEAKYRAMALHFFHVFNVQFPMLFFNVVTKQHCILQAILFSIKEENILKSVDILLKTKSRVVLCNLLSSCQMSLYAPAFYKFIG</sequence>
<evidence type="ECO:0000313" key="1">
    <source>
        <dbReference type="EMBL" id="KAA3473977.1"/>
    </source>
</evidence>
<name>A0A5B6VYR5_9ROSI</name>
<keyword evidence="2" id="KW-1185">Reference proteome</keyword>
<accession>A0A5B6VYR5</accession>
<dbReference type="EMBL" id="SMMG02000005">
    <property type="protein sequence ID" value="KAA3473977.1"/>
    <property type="molecule type" value="Genomic_DNA"/>
</dbReference>
<organism evidence="1 2">
    <name type="scientific">Gossypium australe</name>
    <dbReference type="NCBI Taxonomy" id="47621"/>
    <lineage>
        <taxon>Eukaryota</taxon>
        <taxon>Viridiplantae</taxon>
        <taxon>Streptophyta</taxon>
        <taxon>Embryophyta</taxon>
        <taxon>Tracheophyta</taxon>
        <taxon>Spermatophyta</taxon>
        <taxon>Magnoliopsida</taxon>
        <taxon>eudicotyledons</taxon>
        <taxon>Gunneridae</taxon>
        <taxon>Pentapetalae</taxon>
        <taxon>rosids</taxon>
        <taxon>malvids</taxon>
        <taxon>Malvales</taxon>
        <taxon>Malvaceae</taxon>
        <taxon>Malvoideae</taxon>
        <taxon>Gossypium</taxon>
    </lineage>
</organism>